<dbReference type="InterPro" id="IPR001680">
    <property type="entry name" value="WD40_rpt"/>
</dbReference>
<evidence type="ECO:0000313" key="2">
    <source>
        <dbReference type="Proteomes" id="UP000251800"/>
    </source>
</evidence>
<reference evidence="1 2" key="1">
    <citation type="submission" date="2018-05" db="EMBL/GenBank/DDBJ databases">
        <title>Abyssibacter profundi OUC007T gen. nov., sp. nov, a marine bacterium isolated from seawater of the Mariana Trench.</title>
        <authorList>
            <person name="Zhou S."/>
        </authorList>
    </citation>
    <scope>NUCLEOTIDE SEQUENCE [LARGE SCALE GENOMIC DNA]</scope>
    <source>
        <strain evidence="1 2">OUC007</strain>
    </source>
</reference>
<accession>A0A363UPP8</accession>
<keyword evidence="2" id="KW-1185">Reference proteome</keyword>
<organism evidence="1 2">
    <name type="scientific">Abyssibacter profundi</name>
    <dbReference type="NCBI Taxonomy" id="2182787"/>
    <lineage>
        <taxon>Bacteria</taxon>
        <taxon>Pseudomonadati</taxon>
        <taxon>Pseudomonadota</taxon>
        <taxon>Gammaproteobacteria</taxon>
        <taxon>Chromatiales</taxon>
        <taxon>Oceanococcaceae</taxon>
        <taxon>Abyssibacter</taxon>
    </lineage>
</organism>
<name>A0A363UPP8_9GAMM</name>
<evidence type="ECO:0000313" key="1">
    <source>
        <dbReference type="EMBL" id="PWN57424.1"/>
    </source>
</evidence>
<proteinExistence type="predicted"/>
<comment type="caution">
    <text evidence="1">The sequence shown here is derived from an EMBL/GenBank/DDBJ whole genome shotgun (WGS) entry which is preliminary data.</text>
</comment>
<dbReference type="SUPFAM" id="SSF75011">
    <property type="entry name" value="3-carboxy-cis,cis-mucoante lactonizing enzyme"/>
    <property type="match status" value="1"/>
</dbReference>
<dbReference type="EMBL" id="QEQK01000002">
    <property type="protein sequence ID" value="PWN57424.1"/>
    <property type="molecule type" value="Genomic_DNA"/>
</dbReference>
<dbReference type="AlphaFoldDB" id="A0A363UPP8"/>
<dbReference type="SMART" id="SM00320">
    <property type="entry name" value="WD40"/>
    <property type="match status" value="2"/>
</dbReference>
<protein>
    <recommendedName>
        <fullName evidence="3">NHL repeat containing protein</fullName>
    </recommendedName>
</protein>
<evidence type="ECO:0008006" key="3">
    <source>
        <dbReference type="Google" id="ProtNLM"/>
    </source>
</evidence>
<dbReference type="Proteomes" id="UP000251800">
    <property type="component" value="Unassembled WGS sequence"/>
</dbReference>
<dbReference type="SUPFAM" id="SSF63825">
    <property type="entry name" value="YWTD domain"/>
    <property type="match status" value="1"/>
</dbReference>
<gene>
    <name evidence="1" type="ORF">DEH80_02735</name>
</gene>
<sequence>MLAAGCSDSDDGQQPPNVSVVVANNVADSEGTVDVFAPNLNSRSGSFTSGSNEGIAFDSTGTLFQAGDNATFTGLRVFANFASRADGSAYTAGFDRQLDGAGGLTGGFAGKGIVVIDAIGRVVVADNAAGDIKLFSTTAGDGAVELAAITTAAAPWDVTYDAESDRLYAALVDGTVAIFDEFASDPTAGPDRSIFPIDGEGTQLSVNFHGLAKVGSQLVVTDVGDASVADDGQIFTLTDDGSVDGGITADARIVGSRTRLGNPVDLVLTGRTAIVAEKANDLVLTFNDVTSANGNVPPSYVRGQTKPESVALLMRSENLPADSSDINAPDSVTAVVVSTNPTPPESPFPGGTGDTGQILLLETDLSAEIGALDASAGGMLGTPARQLESIAVDTRGHAYVTYDNGSAGAANTGVLVANRVGARAGTAADVPSTDRLVAGATSELNAPKGIELVQSLGLMLVADNGTPAISAYGLEADGDSAPVFTVTDVGSASIWDLDYDPANDRLFVAATDGAVLVYDDFAASARGDAGAMVSRTILPASGGAQISVNLHGIVHVAESDQLILTDVGDAASAEDGQIFVIDNASSASGNVNVTVQIMGDQTQLGNPVDVAFDGAAIFVAEKSNDVVLRYDNILSLSGTLNAAADAQIAVTKPESVSLTR</sequence>